<dbReference type="Gene3D" id="3.30.460.40">
    <property type="match status" value="1"/>
</dbReference>
<dbReference type="RefSeq" id="WP_345629153.1">
    <property type="nucleotide sequence ID" value="NZ_BAABJQ010000006.1"/>
</dbReference>
<sequence length="231" mass="25344">MATGELWTSMRVRGDRAVYEVGTTNPRYAERLAHMGFAAAGDGRFVRRLSATGDVARIHANFARHLEEMVLQSARLRPVPWSEGLDVLLRRVGGTGLRWFLYGSAALAVRGIDVGPGDVDFWVDDAELAGAMLDDLLVEPVTTMTGWIADRGGRAFAGCLLEWIAGVHPDVDEPEPHEQGPVAAGRLEYVRWHGYDVPVAPLDLALSVSERRGLAGRVAAIRGYLERRSRE</sequence>
<dbReference type="InterPro" id="IPR043519">
    <property type="entry name" value="NT_sf"/>
</dbReference>
<dbReference type="SUPFAM" id="SSF81301">
    <property type="entry name" value="Nucleotidyltransferase"/>
    <property type="match status" value="1"/>
</dbReference>
<dbReference type="EMBL" id="BAABJQ010000006">
    <property type="protein sequence ID" value="GAA5184281.1"/>
    <property type="molecule type" value="Genomic_DNA"/>
</dbReference>
<evidence type="ECO:0000313" key="1">
    <source>
        <dbReference type="EMBL" id="GAA5184281.1"/>
    </source>
</evidence>
<protein>
    <recommendedName>
        <fullName evidence="3">Nucleotidyltransferase family protein</fullName>
    </recommendedName>
</protein>
<keyword evidence="2" id="KW-1185">Reference proteome</keyword>
<organism evidence="1 2">
    <name type="scientific">Rugosimonospora acidiphila</name>
    <dbReference type="NCBI Taxonomy" id="556531"/>
    <lineage>
        <taxon>Bacteria</taxon>
        <taxon>Bacillati</taxon>
        <taxon>Actinomycetota</taxon>
        <taxon>Actinomycetes</taxon>
        <taxon>Micromonosporales</taxon>
        <taxon>Micromonosporaceae</taxon>
        <taxon>Rugosimonospora</taxon>
    </lineage>
</organism>
<reference evidence="2" key="1">
    <citation type="journal article" date="2019" name="Int. J. Syst. Evol. Microbiol.">
        <title>The Global Catalogue of Microorganisms (GCM) 10K type strain sequencing project: providing services to taxonomists for standard genome sequencing and annotation.</title>
        <authorList>
            <consortium name="The Broad Institute Genomics Platform"/>
            <consortium name="The Broad Institute Genome Sequencing Center for Infectious Disease"/>
            <person name="Wu L."/>
            <person name="Ma J."/>
        </authorList>
    </citation>
    <scope>NUCLEOTIDE SEQUENCE [LARGE SCALE GENOMIC DNA]</scope>
    <source>
        <strain evidence="2">JCM 18304</strain>
    </source>
</reference>
<comment type="caution">
    <text evidence="1">The sequence shown here is derived from an EMBL/GenBank/DDBJ whole genome shotgun (WGS) entry which is preliminary data.</text>
</comment>
<gene>
    <name evidence="1" type="ORF">GCM10023322_25430</name>
</gene>
<dbReference type="Proteomes" id="UP001501570">
    <property type="component" value="Unassembled WGS sequence"/>
</dbReference>
<accession>A0ABP9RRG9</accession>
<evidence type="ECO:0000313" key="2">
    <source>
        <dbReference type="Proteomes" id="UP001501570"/>
    </source>
</evidence>
<proteinExistence type="predicted"/>
<name>A0ABP9RRG9_9ACTN</name>
<evidence type="ECO:0008006" key="3">
    <source>
        <dbReference type="Google" id="ProtNLM"/>
    </source>
</evidence>